<comment type="caution">
    <text evidence="1">The sequence shown here is derived from an EMBL/GenBank/DDBJ whole genome shotgun (WGS) entry which is preliminary data.</text>
</comment>
<sequence length="236" mass="27344">MKSAILALLDRMEKMYWLDAYVSDWVAIGKATSEPLLDVLRKKRHAALLKSLNHVLPLSVRKESVALAMLEKRWDEPRVKVYAGVYRDAGYFAWDPRTLPIARNGDLALQLRHGFGGRSLRSDAVALFEVPRATWFTAAWDFIEQNSLLVEPDMTPAERATYRRHTEERAREHEERWFVTLPAQRWLQETRRVARWAAQARPVRREVVREQAKAKRQAMLDERLAVVKGSIGVVML</sequence>
<dbReference type="RefSeq" id="WP_267849915.1">
    <property type="nucleotide sequence ID" value="NZ_JAPMXC010000019.1"/>
</dbReference>
<keyword evidence="2" id="KW-1185">Reference proteome</keyword>
<gene>
    <name evidence="1" type="ORF">OVY01_22705</name>
</gene>
<dbReference type="Proteomes" id="UP001082899">
    <property type="component" value="Unassembled WGS sequence"/>
</dbReference>
<proteinExistence type="predicted"/>
<organism evidence="1 2">
    <name type="scientific">Robbsia betulipollinis</name>
    <dbReference type="NCBI Taxonomy" id="2981849"/>
    <lineage>
        <taxon>Bacteria</taxon>
        <taxon>Pseudomonadati</taxon>
        <taxon>Pseudomonadota</taxon>
        <taxon>Betaproteobacteria</taxon>
        <taxon>Burkholderiales</taxon>
        <taxon>Burkholderiaceae</taxon>
        <taxon>Robbsia</taxon>
    </lineage>
</organism>
<evidence type="ECO:0000313" key="2">
    <source>
        <dbReference type="Proteomes" id="UP001082899"/>
    </source>
</evidence>
<name>A0ABT3ZTZ1_9BURK</name>
<reference evidence="1" key="1">
    <citation type="submission" date="2022-11" db="EMBL/GenBank/DDBJ databases">
        <title>Robbsia betulipollinis sp. nov., isolated from pollen of birch (Betula pendula).</title>
        <authorList>
            <person name="Shi H."/>
            <person name="Ambika Manirajan B."/>
            <person name="Ratering S."/>
            <person name="Geissler-Plaum R."/>
            <person name="Schnell S."/>
        </authorList>
    </citation>
    <scope>NUCLEOTIDE SEQUENCE</scope>
    <source>
        <strain evidence="1">Bb-Pol-6</strain>
    </source>
</reference>
<accession>A0ABT3ZTZ1</accession>
<evidence type="ECO:0000313" key="1">
    <source>
        <dbReference type="EMBL" id="MCY0389952.1"/>
    </source>
</evidence>
<protein>
    <submittedName>
        <fullName evidence="1">Uncharacterized protein</fullName>
    </submittedName>
</protein>
<dbReference type="EMBL" id="JAPMXC010000019">
    <property type="protein sequence ID" value="MCY0389952.1"/>
    <property type="molecule type" value="Genomic_DNA"/>
</dbReference>